<gene>
    <name evidence="1" type="ORF">L602_001700000170</name>
</gene>
<accession>A0A562BQ62</accession>
<dbReference type="GO" id="GO:0020037">
    <property type="term" value="F:heme binding"/>
    <property type="evidence" value="ECO:0007669"/>
    <property type="project" value="InterPro"/>
</dbReference>
<evidence type="ECO:0000313" key="1">
    <source>
        <dbReference type="EMBL" id="TWG87425.1"/>
    </source>
</evidence>
<proteinExistence type="predicted"/>
<dbReference type="EMBL" id="VLJN01000009">
    <property type="protein sequence ID" value="TWG87425.1"/>
    <property type="molecule type" value="Genomic_DNA"/>
</dbReference>
<dbReference type="InterPro" id="IPR036396">
    <property type="entry name" value="Cyt_P450_sf"/>
</dbReference>
<organism evidence="1 2">
    <name type="scientific">Cupriavidus gilardii J11</name>
    <dbReference type="NCBI Taxonomy" id="936133"/>
    <lineage>
        <taxon>Bacteria</taxon>
        <taxon>Pseudomonadati</taxon>
        <taxon>Pseudomonadota</taxon>
        <taxon>Betaproteobacteria</taxon>
        <taxon>Burkholderiales</taxon>
        <taxon>Burkholderiaceae</taxon>
        <taxon>Cupriavidus</taxon>
    </lineage>
</organism>
<name>A0A562BQ62_9BURK</name>
<dbReference type="GO" id="GO:0004497">
    <property type="term" value="F:monooxygenase activity"/>
    <property type="evidence" value="ECO:0007669"/>
    <property type="project" value="InterPro"/>
</dbReference>
<sequence>MSTTPALSPADDPADPLAAVTHPDPYPWYRRLALHRPFHRDAGIGLWGAAGRDEVDAVLLAAAAAVPRQPSGTSPTFGAGAHRCPGQALAAVLADATISGLLARGVQPARLAQCYRYRPSLNARMPEFL</sequence>
<dbReference type="OrthoDB" id="4168525at2"/>
<dbReference type="Gene3D" id="1.10.630.10">
    <property type="entry name" value="Cytochrome P450"/>
    <property type="match status" value="1"/>
</dbReference>
<dbReference type="Proteomes" id="UP000318141">
    <property type="component" value="Unassembled WGS sequence"/>
</dbReference>
<dbReference type="GO" id="GO:0005506">
    <property type="term" value="F:iron ion binding"/>
    <property type="evidence" value="ECO:0007669"/>
    <property type="project" value="InterPro"/>
</dbReference>
<evidence type="ECO:0008006" key="3">
    <source>
        <dbReference type="Google" id="ProtNLM"/>
    </source>
</evidence>
<dbReference type="PROSITE" id="PS00086">
    <property type="entry name" value="CYTOCHROME_P450"/>
    <property type="match status" value="1"/>
</dbReference>
<keyword evidence="2" id="KW-1185">Reference proteome</keyword>
<dbReference type="GO" id="GO:0016705">
    <property type="term" value="F:oxidoreductase activity, acting on paired donors, with incorporation or reduction of molecular oxygen"/>
    <property type="evidence" value="ECO:0007669"/>
    <property type="project" value="InterPro"/>
</dbReference>
<dbReference type="AlphaFoldDB" id="A0A562BQ62"/>
<protein>
    <recommendedName>
        <fullName evidence="3">Cytochrome P450</fullName>
    </recommendedName>
</protein>
<reference evidence="1 2" key="1">
    <citation type="submission" date="2019-07" db="EMBL/GenBank/DDBJ databases">
        <title>Genome sequencing of lignin-degrading bacterial isolates.</title>
        <authorList>
            <person name="Gladden J."/>
        </authorList>
    </citation>
    <scope>NUCLEOTIDE SEQUENCE [LARGE SCALE GENOMIC DNA]</scope>
    <source>
        <strain evidence="1 2">J11</strain>
    </source>
</reference>
<dbReference type="SUPFAM" id="SSF48264">
    <property type="entry name" value="Cytochrome P450"/>
    <property type="match status" value="1"/>
</dbReference>
<dbReference type="InterPro" id="IPR017972">
    <property type="entry name" value="Cyt_P450_CS"/>
</dbReference>
<evidence type="ECO:0000313" key="2">
    <source>
        <dbReference type="Proteomes" id="UP000318141"/>
    </source>
</evidence>
<comment type="caution">
    <text evidence="1">The sequence shown here is derived from an EMBL/GenBank/DDBJ whole genome shotgun (WGS) entry which is preliminary data.</text>
</comment>